<dbReference type="AlphaFoldDB" id="A0A1V4SHV6"/>
<dbReference type="CDD" id="cd05805">
    <property type="entry name" value="MPG1_transferase"/>
    <property type="match status" value="1"/>
</dbReference>
<protein>
    <submittedName>
        <fullName evidence="10">D-glycero-alpha-D-manno-heptose 1-phosphate guanylyltransferase</fullName>
        <ecNumber evidence="10">2.7.7.71</ecNumber>
    </submittedName>
</protein>
<dbReference type="Gene3D" id="3.40.120.10">
    <property type="entry name" value="Alpha-D-Glucose-1,6-Bisphosphate, subunit A, domain 3"/>
    <property type="match status" value="3"/>
</dbReference>
<feature type="domain" description="EIF2B subunit epsilon/gamma LbH" evidence="9">
    <location>
        <begin position="246"/>
        <end position="349"/>
    </location>
</feature>
<dbReference type="InterPro" id="IPR005835">
    <property type="entry name" value="NTP_transferase_dom"/>
</dbReference>
<dbReference type="Proteomes" id="UP000191554">
    <property type="component" value="Unassembled WGS sequence"/>
</dbReference>
<evidence type="ECO:0000256" key="4">
    <source>
        <dbReference type="ARBA" id="ARBA00022540"/>
    </source>
</evidence>
<dbReference type="EMBL" id="MZGX01000017">
    <property type="protein sequence ID" value="OPX43478.1"/>
    <property type="molecule type" value="Genomic_DNA"/>
</dbReference>
<dbReference type="SUPFAM" id="SSF55957">
    <property type="entry name" value="Phosphoglucomutase, C-terminal domain"/>
    <property type="match status" value="1"/>
</dbReference>
<dbReference type="InterPro" id="IPR050486">
    <property type="entry name" value="Mannose-1P_guanyltransferase"/>
</dbReference>
<keyword evidence="3" id="KW-0963">Cytoplasm</keyword>
<dbReference type="InterPro" id="IPR029044">
    <property type="entry name" value="Nucleotide-diphossugar_trans"/>
</dbReference>
<proteinExistence type="inferred from homology"/>
<evidence type="ECO:0000256" key="1">
    <source>
        <dbReference type="ARBA" id="ARBA00004514"/>
    </source>
</evidence>
<dbReference type="GO" id="GO:0005975">
    <property type="term" value="P:carbohydrate metabolic process"/>
    <property type="evidence" value="ECO:0007669"/>
    <property type="project" value="InterPro"/>
</dbReference>
<organism evidence="10 11">
    <name type="scientific">Ruminiclostridium hungatei</name>
    <name type="common">Clostridium hungatei</name>
    <dbReference type="NCBI Taxonomy" id="48256"/>
    <lineage>
        <taxon>Bacteria</taxon>
        <taxon>Bacillati</taxon>
        <taxon>Bacillota</taxon>
        <taxon>Clostridia</taxon>
        <taxon>Eubacteriales</taxon>
        <taxon>Oscillospiraceae</taxon>
        <taxon>Ruminiclostridium</taxon>
    </lineage>
</organism>
<dbReference type="PANTHER" id="PTHR22572">
    <property type="entry name" value="SUGAR-1-PHOSPHATE GUANYL TRANSFERASE"/>
    <property type="match status" value="1"/>
</dbReference>
<feature type="domain" description="Alpha-D-phosphohexomutase alpha/beta/alpha" evidence="8">
    <location>
        <begin position="382"/>
        <end position="512"/>
    </location>
</feature>
<dbReference type="InterPro" id="IPR036900">
    <property type="entry name" value="A-D-PHexomutase_C_sf"/>
</dbReference>
<evidence type="ECO:0000256" key="3">
    <source>
        <dbReference type="ARBA" id="ARBA00022490"/>
    </source>
</evidence>
<evidence type="ECO:0000313" key="10">
    <source>
        <dbReference type="EMBL" id="OPX43478.1"/>
    </source>
</evidence>
<evidence type="ECO:0000259" key="7">
    <source>
        <dbReference type="Pfam" id="PF00483"/>
    </source>
</evidence>
<dbReference type="FunFam" id="3.90.550.10:FF:000013">
    <property type="entry name" value="mannose-1-phosphate guanyltransferase beta"/>
    <property type="match status" value="1"/>
</dbReference>
<dbReference type="Gene3D" id="3.30.310.50">
    <property type="entry name" value="Alpha-D-phosphohexomutase, C-terminal domain"/>
    <property type="match status" value="1"/>
</dbReference>
<reference evidence="10 11" key="1">
    <citation type="submission" date="2017-03" db="EMBL/GenBank/DDBJ databases">
        <title>Genome sequence of Clostridium hungatei DSM 14427.</title>
        <authorList>
            <person name="Poehlein A."/>
            <person name="Daniel R."/>
        </authorList>
    </citation>
    <scope>NUCLEOTIDE SEQUENCE [LARGE SCALE GENOMIC DNA]</scope>
    <source>
        <strain evidence="10 11">DSM 14427</strain>
    </source>
</reference>
<feature type="domain" description="Nucleotidyl transferase" evidence="7">
    <location>
        <begin position="2"/>
        <end position="233"/>
    </location>
</feature>
<dbReference type="InterPro" id="IPR056764">
    <property type="entry name" value="LbH_EIF2B3/5"/>
</dbReference>
<dbReference type="InterPro" id="IPR011004">
    <property type="entry name" value="Trimer_LpxA-like_sf"/>
</dbReference>
<dbReference type="Pfam" id="PF00483">
    <property type="entry name" value="NTP_transferase"/>
    <property type="match status" value="1"/>
</dbReference>
<dbReference type="SUPFAM" id="SSF53738">
    <property type="entry name" value="Phosphoglucomutase, first 3 domains"/>
    <property type="match status" value="2"/>
</dbReference>
<name>A0A1V4SHV6_RUMHU</name>
<dbReference type="SUPFAM" id="SSF53448">
    <property type="entry name" value="Nucleotide-diphospho-sugar transferases"/>
    <property type="match status" value="1"/>
</dbReference>
<keyword evidence="6" id="KW-0648">Protein biosynthesis</keyword>
<comment type="caution">
    <text evidence="10">The sequence shown here is derived from an EMBL/GenBank/DDBJ whole genome shotgun (WGS) entry which is preliminary data.</text>
</comment>
<keyword evidence="4" id="KW-0396">Initiation factor</keyword>
<gene>
    <name evidence="10" type="primary">hddC_2</name>
    <name evidence="10" type="ORF">CLHUN_26250</name>
</gene>
<dbReference type="GO" id="GO:0016779">
    <property type="term" value="F:nucleotidyltransferase activity"/>
    <property type="evidence" value="ECO:0007669"/>
    <property type="project" value="UniProtKB-KW"/>
</dbReference>
<evidence type="ECO:0000313" key="11">
    <source>
        <dbReference type="Proteomes" id="UP000191554"/>
    </source>
</evidence>
<dbReference type="OrthoDB" id="9803871at2"/>
<dbReference type="Pfam" id="PF25084">
    <property type="entry name" value="LbH_EIF2B"/>
    <property type="match status" value="1"/>
</dbReference>
<keyword evidence="11" id="KW-1185">Reference proteome</keyword>
<dbReference type="GO" id="GO:0016868">
    <property type="term" value="F:intramolecular phosphotransferase activity"/>
    <property type="evidence" value="ECO:0007669"/>
    <property type="project" value="InterPro"/>
</dbReference>
<evidence type="ECO:0000259" key="9">
    <source>
        <dbReference type="Pfam" id="PF25084"/>
    </source>
</evidence>
<comment type="subcellular location">
    <subcellularLocation>
        <location evidence="1">Cytoplasm</location>
        <location evidence="1">Cytosol</location>
    </subcellularLocation>
</comment>
<dbReference type="InterPro" id="IPR005844">
    <property type="entry name" value="A-D-PHexomutase_a/b/a-I"/>
</dbReference>
<dbReference type="Pfam" id="PF02878">
    <property type="entry name" value="PGM_PMM_I"/>
    <property type="match status" value="1"/>
</dbReference>
<dbReference type="STRING" id="48256.CLHUN_26250"/>
<dbReference type="RefSeq" id="WP_080065079.1">
    <property type="nucleotide sequence ID" value="NZ_MZGX01000017.1"/>
</dbReference>
<dbReference type="Gene3D" id="3.90.550.10">
    <property type="entry name" value="Spore Coat Polysaccharide Biosynthesis Protein SpsA, Chain A"/>
    <property type="match status" value="1"/>
</dbReference>
<comment type="similarity">
    <text evidence="2">Belongs to the phosphohexose mutase family.</text>
</comment>
<keyword evidence="5 10" id="KW-0808">Transferase</keyword>
<evidence type="ECO:0000256" key="2">
    <source>
        <dbReference type="ARBA" id="ARBA00010231"/>
    </source>
</evidence>
<evidence type="ECO:0000256" key="5">
    <source>
        <dbReference type="ARBA" id="ARBA00022679"/>
    </source>
</evidence>
<dbReference type="EC" id="2.7.7.71" evidence="10"/>
<sequence length="824" mass="91433">MKAVIMAGGEGSRLRPLTCNRPKPMVPIANRPVMEHIIELLKKYGINDIAVTLQYMPEIIKDYFGDGSEFGVNLKYFTEEVPLGTAGSVKNAEKFLNEPFVVISGDALTDIDLEKALAFHRDRGAVATLVLKRVECPIEYGVVVTDQTGKITRFLEKPSWGEVFSDTVNTGIYVLNPEILEYIEPNRMFDFSKDVFPVLLKEGRPMFGFVTGDYWCDIGDLEAYAGVHNDILDRKVKININAKEIRQGVWVGEGAVISREAGIKPPVFIGKNTVIAENCNIGSYTVIGDNNHLSKGSSVKRSILWKGCTLKENSQIRGSLLCNRVRMNTRASAFEGAVIGDSCILGKCASVKPGVKLWPEKRVEADTDVCSNLVWGSKFTKNLFGNRGILGEINVDITPEFVSRLGATYGSIFSKSSKIGVSCDDADALKMLKNSLISGLLSTGAEVYDIGTAILPVIRSAIKFYGLRGGVHISASGQGQDMLVIDILNSYGSNIDRGEERKIENTFIREDFVRCPVNEIKPEVKIPDHCIFYSQSILNGVKAREHNFKVAIIAKSQLVKTIVERTLEGLKCNYAFINPRLESNYRKKESLFSDIKTLTTTVRQGKFDVGVYLDNSSEKMMLVDTKGRVISDDLFMALISLIHLKSEKGNTVVVPLNTSNVIEKIAVEHEGRVIRTKTSTQELMKKMVCDENPKNITDFFTMNFDAVAGLVKIIDFMAQNEIRLEEMVDMIPDIHILKKEVKCPWSSKGKVIRAIIEENDGDSLETTEGVKILGDKGWVLILPDAEKPVCKVISEGYSEEYANELTDIYVNKVKTISQDNVSSS</sequence>
<evidence type="ECO:0000259" key="8">
    <source>
        <dbReference type="Pfam" id="PF02878"/>
    </source>
</evidence>
<accession>A0A1V4SHV6</accession>
<dbReference type="CDD" id="cd04181">
    <property type="entry name" value="NTP_transferase"/>
    <property type="match status" value="1"/>
</dbReference>
<keyword evidence="10" id="KW-0548">Nucleotidyltransferase</keyword>
<dbReference type="SUPFAM" id="SSF51161">
    <property type="entry name" value="Trimeric LpxA-like enzymes"/>
    <property type="match status" value="1"/>
</dbReference>
<dbReference type="InterPro" id="IPR016055">
    <property type="entry name" value="A-D-PHexomutase_a/b/a-I/II/III"/>
</dbReference>
<dbReference type="Gene3D" id="2.160.10.10">
    <property type="entry name" value="Hexapeptide repeat proteins"/>
    <property type="match status" value="1"/>
</dbReference>
<evidence type="ECO:0000256" key="6">
    <source>
        <dbReference type="ARBA" id="ARBA00022917"/>
    </source>
</evidence>